<dbReference type="RefSeq" id="WP_111421455.1">
    <property type="nucleotide sequence ID" value="NZ_NPEX01000228.1"/>
</dbReference>
<protein>
    <submittedName>
        <fullName evidence="2">Uncharacterized protein</fullName>
    </submittedName>
</protein>
<feature type="region of interest" description="Disordered" evidence="1">
    <location>
        <begin position="21"/>
        <end position="47"/>
    </location>
</feature>
<dbReference type="EMBL" id="NPEX01000228">
    <property type="protein sequence ID" value="RAI40550.1"/>
    <property type="molecule type" value="Genomic_DNA"/>
</dbReference>
<sequence length="105" mass="11354">MPRRRTRAPDDPLLHRARRASAEARKLLASSGQGCGGAQAEPPEPPAPRAVLATMAELALVLRELLAERSRLGAELETIDRQTRAVSAYRAAGALHALPPRAKRF</sequence>
<accession>A0A327KNT2</accession>
<keyword evidence="3" id="KW-1185">Reference proteome</keyword>
<evidence type="ECO:0000313" key="3">
    <source>
        <dbReference type="Proteomes" id="UP000249130"/>
    </source>
</evidence>
<evidence type="ECO:0000313" key="2">
    <source>
        <dbReference type="EMBL" id="RAI40550.1"/>
    </source>
</evidence>
<proteinExistence type="predicted"/>
<gene>
    <name evidence="2" type="ORF">CH341_23550</name>
</gene>
<name>A0A327KNT2_9BRAD</name>
<dbReference type="Proteomes" id="UP000249130">
    <property type="component" value="Unassembled WGS sequence"/>
</dbReference>
<evidence type="ECO:0000256" key="1">
    <source>
        <dbReference type="SAM" id="MobiDB-lite"/>
    </source>
</evidence>
<organism evidence="2 3">
    <name type="scientific">Rhodoplanes roseus</name>
    <dbReference type="NCBI Taxonomy" id="29409"/>
    <lineage>
        <taxon>Bacteria</taxon>
        <taxon>Pseudomonadati</taxon>
        <taxon>Pseudomonadota</taxon>
        <taxon>Alphaproteobacteria</taxon>
        <taxon>Hyphomicrobiales</taxon>
        <taxon>Nitrobacteraceae</taxon>
        <taxon>Rhodoplanes</taxon>
    </lineage>
</organism>
<comment type="caution">
    <text evidence="2">The sequence shown here is derived from an EMBL/GenBank/DDBJ whole genome shotgun (WGS) entry which is preliminary data.</text>
</comment>
<reference evidence="2 3" key="1">
    <citation type="submission" date="2017-07" db="EMBL/GenBank/DDBJ databases">
        <title>Draft Genome Sequences of Select Purple Nonsulfur Bacteria.</title>
        <authorList>
            <person name="Lasarre B."/>
            <person name="Mckinlay J.B."/>
        </authorList>
    </citation>
    <scope>NUCLEOTIDE SEQUENCE [LARGE SCALE GENOMIC DNA]</scope>
    <source>
        <strain evidence="2 3">DSM 5909</strain>
    </source>
</reference>
<dbReference type="AlphaFoldDB" id="A0A327KNT2"/>